<keyword evidence="3" id="KW-1003">Cell membrane</keyword>
<dbReference type="Pfam" id="PF00528">
    <property type="entry name" value="BPD_transp_1"/>
    <property type="match status" value="1"/>
</dbReference>
<dbReference type="Gene3D" id="1.10.3720.10">
    <property type="entry name" value="MetI-like"/>
    <property type="match status" value="1"/>
</dbReference>
<sequence>MAVKSKSPTAKLALAILVFIAIFPIFWVFLNSFKQLVDIVSTTPKLFFTPTLDNYIYVLGRDNVQHGLINSVVIAGASVLIGAVLGIPAAYAVARYPNRFSDDIQFFVLSLRFLPPVAVAIPLIAIWLDLGLYDSRTALIITYTLLTMSTIIWLAIPAFTRVPREVEEAAIVDGYGAYAVFFKVALPIAAKSLTGAVIFSFILVWNEFLIALMLTTSDAKTLPIIASEFTLLGRNVPWGILNASVIVLSLPPLIFVGVMSGFINSALKKKD</sequence>
<evidence type="ECO:0000256" key="3">
    <source>
        <dbReference type="ARBA" id="ARBA00022475"/>
    </source>
</evidence>
<proteinExistence type="inferred from homology"/>
<dbReference type="PANTHER" id="PTHR32243">
    <property type="entry name" value="MALTOSE TRANSPORT SYSTEM PERMEASE-RELATED"/>
    <property type="match status" value="1"/>
</dbReference>
<comment type="caution">
    <text evidence="9">The sequence shown here is derived from an EMBL/GenBank/DDBJ whole genome shotgun (WGS) entry which is preliminary data.</text>
</comment>
<dbReference type="CDD" id="cd06261">
    <property type="entry name" value="TM_PBP2"/>
    <property type="match status" value="1"/>
</dbReference>
<dbReference type="GO" id="GO:0005886">
    <property type="term" value="C:plasma membrane"/>
    <property type="evidence" value="ECO:0007669"/>
    <property type="project" value="UniProtKB-SubCell"/>
</dbReference>
<evidence type="ECO:0000256" key="4">
    <source>
        <dbReference type="ARBA" id="ARBA00022692"/>
    </source>
</evidence>
<evidence type="ECO:0000256" key="5">
    <source>
        <dbReference type="ARBA" id="ARBA00022989"/>
    </source>
</evidence>
<dbReference type="RefSeq" id="WP_105735287.1">
    <property type="nucleotide sequence ID" value="NZ_PVBT01000005.1"/>
</dbReference>
<evidence type="ECO:0000313" key="10">
    <source>
        <dbReference type="Proteomes" id="UP000238563"/>
    </source>
</evidence>
<keyword evidence="4 7" id="KW-0812">Transmembrane</keyword>
<accession>A0A2S9JFL8</accession>
<keyword evidence="2 7" id="KW-0813">Transport</keyword>
<dbReference type="GO" id="GO:0055085">
    <property type="term" value="P:transmembrane transport"/>
    <property type="evidence" value="ECO:0007669"/>
    <property type="project" value="InterPro"/>
</dbReference>
<feature type="transmembrane region" description="Helical" evidence="7">
    <location>
        <begin position="12"/>
        <end position="30"/>
    </location>
</feature>
<dbReference type="EMBL" id="PVBT01000005">
    <property type="protein sequence ID" value="PRD51730.1"/>
    <property type="molecule type" value="Genomic_DNA"/>
</dbReference>
<keyword evidence="5 7" id="KW-1133">Transmembrane helix</keyword>
<keyword evidence="6 7" id="KW-0472">Membrane</keyword>
<dbReference type="SUPFAM" id="SSF161098">
    <property type="entry name" value="MetI-like"/>
    <property type="match status" value="1"/>
</dbReference>
<evidence type="ECO:0000313" key="9">
    <source>
        <dbReference type="EMBL" id="PRD51730.1"/>
    </source>
</evidence>
<feature type="transmembrane region" description="Helical" evidence="7">
    <location>
        <begin position="68"/>
        <end position="94"/>
    </location>
</feature>
<comment type="similarity">
    <text evidence="7">Belongs to the binding-protein-dependent transport system permease family.</text>
</comment>
<organism evidence="9 10">
    <name type="scientific">Phyllobacterium myrsinacearum</name>
    <dbReference type="NCBI Taxonomy" id="28101"/>
    <lineage>
        <taxon>Bacteria</taxon>
        <taxon>Pseudomonadati</taxon>
        <taxon>Pseudomonadota</taxon>
        <taxon>Alphaproteobacteria</taxon>
        <taxon>Hyphomicrobiales</taxon>
        <taxon>Phyllobacteriaceae</taxon>
        <taxon>Phyllobacterium</taxon>
    </lineage>
</organism>
<dbReference type="PROSITE" id="PS50928">
    <property type="entry name" value="ABC_TM1"/>
    <property type="match status" value="1"/>
</dbReference>
<comment type="subcellular location">
    <subcellularLocation>
        <location evidence="1 7">Cell membrane</location>
        <topology evidence="1 7">Multi-pass membrane protein</topology>
    </subcellularLocation>
</comment>
<protein>
    <submittedName>
        <fullName evidence="9">Sugar ABC transporter permease</fullName>
    </submittedName>
</protein>
<keyword evidence="10" id="KW-1185">Reference proteome</keyword>
<evidence type="ECO:0000256" key="7">
    <source>
        <dbReference type="RuleBase" id="RU363032"/>
    </source>
</evidence>
<feature type="transmembrane region" description="Helical" evidence="7">
    <location>
        <begin position="236"/>
        <end position="263"/>
    </location>
</feature>
<reference evidence="9 10" key="1">
    <citation type="submission" date="2018-02" db="EMBL/GenBank/DDBJ databases">
        <title>The draft genome of Phyllobacterium myrsinacearum DSM5892.</title>
        <authorList>
            <person name="Li L."/>
            <person name="Liu L."/>
            <person name="Zhang X."/>
            <person name="Wang T."/>
        </authorList>
    </citation>
    <scope>NUCLEOTIDE SEQUENCE [LARGE SCALE GENOMIC DNA]</scope>
    <source>
        <strain evidence="9 10">DSM 5892</strain>
    </source>
</reference>
<dbReference type="OrthoDB" id="9809103at2"/>
<evidence type="ECO:0000256" key="1">
    <source>
        <dbReference type="ARBA" id="ARBA00004651"/>
    </source>
</evidence>
<dbReference type="InterPro" id="IPR035906">
    <property type="entry name" value="MetI-like_sf"/>
</dbReference>
<name>A0A2S9JFL8_9HYPH</name>
<evidence type="ECO:0000256" key="6">
    <source>
        <dbReference type="ARBA" id="ARBA00023136"/>
    </source>
</evidence>
<gene>
    <name evidence="9" type="ORF">C5750_17955</name>
</gene>
<dbReference type="InterPro" id="IPR050901">
    <property type="entry name" value="BP-dep_ABC_trans_perm"/>
</dbReference>
<evidence type="ECO:0000256" key="2">
    <source>
        <dbReference type="ARBA" id="ARBA00022448"/>
    </source>
</evidence>
<evidence type="ECO:0000259" key="8">
    <source>
        <dbReference type="PROSITE" id="PS50928"/>
    </source>
</evidence>
<feature type="transmembrane region" description="Helical" evidence="7">
    <location>
        <begin position="140"/>
        <end position="159"/>
    </location>
</feature>
<dbReference type="AlphaFoldDB" id="A0A2S9JFL8"/>
<dbReference type="InterPro" id="IPR000515">
    <property type="entry name" value="MetI-like"/>
</dbReference>
<dbReference type="Proteomes" id="UP000238563">
    <property type="component" value="Unassembled WGS sequence"/>
</dbReference>
<feature type="domain" description="ABC transmembrane type-1" evidence="8">
    <location>
        <begin position="68"/>
        <end position="259"/>
    </location>
</feature>
<feature type="transmembrane region" description="Helical" evidence="7">
    <location>
        <begin position="106"/>
        <end position="128"/>
    </location>
</feature>
<dbReference type="PANTHER" id="PTHR32243:SF18">
    <property type="entry name" value="INNER MEMBRANE ABC TRANSPORTER PERMEASE PROTEIN YCJP"/>
    <property type="match status" value="1"/>
</dbReference>